<dbReference type="Proteomes" id="UP000827892">
    <property type="component" value="Chromosome II"/>
</dbReference>
<evidence type="ECO:0000313" key="8">
    <source>
        <dbReference type="Proteomes" id="UP000827892"/>
    </source>
</evidence>
<dbReference type="GO" id="GO:0016020">
    <property type="term" value="C:membrane"/>
    <property type="evidence" value="ECO:0007669"/>
    <property type="project" value="UniProtKB-SubCell"/>
</dbReference>
<evidence type="ECO:0000256" key="2">
    <source>
        <dbReference type="ARBA" id="ARBA00005692"/>
    </source>
</evidence>
<dbReference type="Pfam" id="PF02118">
    <property type="entry name" value="Srg"/>
    <property type="match status" value="1"/>
</dbReference>
<keyword evidence="4 6" id="KW-1133">Transmembrane helix</keyword>
<dbReference type="GO" id="GO:0007606">
    <property type="term" value="P:sensory perception of chemical stimulus"/>
    <property type="evidence" value="ECO:0007669"/>
    <property type="project" value="UniProtKB-UniRule"/>
</dbReference>
<comment type="caution">
    <text evidence="6">Lacks conserved residue(s) required for the propagation of feature annotation.</text>
</comment>
<keyword evidence="5 6" id="KW-0472">Membrane</keyword>
<evidence type="ECO:0000256" key="3">
    <source>
        <dbReference type="ARBA" id="ARBA00022692"/>
    </source>
</evidence>
<dbReference type="PANTHER" id="PTHR31627">
    <property type="entry name" value="SERPENTINE RECEPTOR CLASS GAMMA-RELATED"/>
    <property type="match status" value="1"/>
</dbReference>
<dbReference type="AlphaFoldDB" id="A0AAE9DMD1"/>
<feature type="transmembrane region" description="Helical" evidence="6">
    <location>
        <begin position="235"/>
        <end position="258"/>
    </location>
</feature>
<comment type="subcellular location">
    <subcellularLocation>
        <location evidence="1">Membrane</location>
        <topology evidence="1">Multi-pass membrane protein</topology>
    </subcellularLocation>
</comment>
<dbReference type="EMBL" id="CP090892">
    <property type="protein sequence ID" value="ULU07771.1"/>
    <property type="molecule type" value="Genomic_DNA"/>
</dbReference>
<evidence type="ECO:0000256" key="6">
    <source>
        <dbReference type="RuleBase" id="RU280813"/>
    </source>
</evidence>
<feature type="transmembrane region" description="Helical" evidence="6">
    <location>
        <begin position="31"/>
        <end position="49"/>
    </location>
</feature>
<feature type="transmembrane region" description="Helical" evidence="6">
    <location>
        <begin position="195"/>
        <end position="223"/>
    </location>
</feature>
<evidence type="ECO:0000313" key="7">
    <source>
        <dbReference type="EMBL" id="ULU07771.1"/>
    </source>
</evidence>
<sequence>MNPYNDSEIRVTCKSDQYDPFWEISKYIGTLFYQGIGLILHILIIKTILFTERQYYSRSSFFQIFVTDSIASSILICSSLFYGRLFMYVTPLCKIASPYFWSPSILLQFMYTVPNHVRFSKSLTQIAMVLNRMTCVLFPTSYDKIWRKMTPVVWVCLILLPFVGNWNCLISRIYMDSFRGGFTMNYMRAVDWAALSMFQSVFILTALLFTVICTLITVYKLVLLPGRVKSIEKSLCMSCIFLSCSFLLVGASQAAIAFCPICRTQTYFSLFNAQLIAFDVFTVGSAVIMIITDTKLRSAVFPCTFREDKPSVEPSKVRVRSAFRSVSMN</sequence>
<feature type="transmembrane region" description="Helical" evidence="6">
    <location>
        <begin position="270"/>
        <end position="291"/>
    </location>
</feature>
<dbReference type="PANTHER" id="PTHR31627:SF12">
    <property type="entry name" value="SERPENTINE RECEPTOR CLASS GAMMA-11-RELATED"/>
    <property type="match status" value="1"/>
</dbReference>
<gene>
    <name evidence="7" type="ORF">L3Y34_019057</name>
</gene>
<accession>A0AAE9DMD1</accession>
<dbReference type="GO" id="GO:0004888">
    <property type="term" value="F:transmembrane signaling receptor activity"/>
    <property type="evidence" value="ECO:0007669"/>
    <property type="project" value="InterPro"/>
</dbReference>
<evidence type="ECO:0000256" key="1">
    <source>
        <dbReference type="ARBA" id="ARBA00004141"/>
    </source>
</evidence>
<dbReference type="InterPro" id="IPR000609">
    <property type="entry name" value="7TM_GPCR_serpentine_rcpt_Srg"/>
</dbReference>
<organism evidence="7 8">
    <name type="scientific">Caenorhabditis briggsae</name>
    <dbReference type="NCBI Taxonomy" id="6238"/>
    <lineage>
        <taxon>Eukaryota</taxon>
        <taxon>Metazoa</taxon>
        <taxon>Ecdysozoa</taxon>
        <taxon>Nematoda</taxon>
        <taxon>Chromadorea</taxon>
        <taxon>Rhabditida</taxon>
        <taxon>Rhabditina</taxon>
        <taxon>Rhabditomorpha</taxon>
        <taxon>Rhabditoidea</taxon>
        <taxon>Rhabditidae</taxon>
        <taxon>Peloderinae</taxon>
        <taxon>Caenorhabditis</taxon>
    </lineage>
</organism>
<comment type="similarity">
    <text evidence="2 6">Belongs to the nematode receptor-like protein srg family.</text>
</comment>
<dbReference type="InterPro" id="IPR051119">
    <property type="entry name" value="Nematode_SR-like"/>
</dbReference>
<dbReference type="PRINTS" id="PR00698">
    <property type="entry name" value="TMPROTEINSRG"/>
</dbReference>
<name>A0AAE9DMD1_CAEBR</name>
<protein>
    <recommendedName>
        <fullName evidence="6">Serpentine receptor class gamma</fullName>
    </recommendedName>
</protein>
<feature type="transmembrane region" description="Helical" evidence="6">
    <location>
        <begin position="61"/>
        <end position="83"/>
    </location>
</feature>
<proteinExistence type="inferred from homology"/>
<reference evidence="7 8" key="1">
    <citation type="submission" date="2022-05" db="EMBL/GenBank/DDBJ databases">
        <title>Chromosome-level reference genomes for two strains of Caenorhabditis briggsae: an improved platform for comparative genomics.</title>
        <authorList>
            <person name="Stevens L."/>
            <person name="Andersen E.C."/>
        </authorList>
    </citation>
    <scope>NUCLEOTIDE SEQUENCE [LARGE SCALE GENOMIC DNA]</scope>
    <source>
        <strain evidence="7">QX1410_ONT</strain>
        <tissue evidence="7">Whole-organism</tissue>
    </source>
</reference>
<feature type="transmembrane region" description="Helical" evidence="6">
    <location>
        <begin position="152"/>
        <end position="175"/>
    </location>
</feature>
<evidence type="ECO:0000256" key="5">
    <source>
        <dbReference type="ARBA" id="ARBA00023136"/>
    </source>
</evidence>
<keyword evidence="3 6" id="KW-0812">Transmembrane</keyword>
<evidence type="ECO:0000256" key="4">
    <source>
        <dbReference type="ARBA" id="ARBA00022989"/>
    </source>
</evidence>